<organism evidence="1 2">
    <name type="scientific">Burkholderia territorii</name>
    <dbReference type="NCBI Taxonomy" id="1503055"/>
    <lineage>
        <taxon>Bacteria</taxon>
        <taxon>Pseudomonadati</taxon>
        <taxon>Pseudomonadota</taxon>
        <taxon>Betaproteobacteria</taxon>
        <taxon>Burkholderiales</taxon>
        <taxon>Burkholderiaceae</taxon>
        <taxon>Burkholderia</taxon>
        <taxon>Burkholderia cepacia complex</taxon>
    </lineage>
</organism>
<sequence length="115" mass="13159">MPRDVYFCASSHDWRDPDVILHADGRITVADRLTVDEGARAFWIAVRRFNPYLPQLDREHRDQYVRVVVAKLMSHDGFQLANSDADVLELNNPRARDWVALARAIVDALFPGQEG</sequence>
<comment type="caution">
    <text evidence="1">The sequence shown here is derived from an EMBL/GenBank/DDBJ whole genome shotgun (WGS) entry which is preliminary data.</text>
</comment>
<evidence type="ECO:0000313" key="2">
    <source>
        <dbReference type="Proteomes" id="UP000062317"/>
    </source>
</evidence>
<dbReference type="Proteomes" id="UP000062317">
    <property type="component" value="Unassembled WGS sequence"/>
</dbReference>
<reference evidence="1 2" key="1">
    <citation type="submission" date="2015-11" db="EMBL/GenBank/DDBJ databases">
        <title>Expanding the genomic diversity of Burkholderia species for the development of highly accurate diagnostics.</title>
        <authorList>
            <person name="Sahl J."/>
            <person name="Keim P."/>
            <person name="Wagner D."/>
        </authorList>
    </citation>
    <scope>NUCLEOTIDE SEQUENCE [LARGE SCALE GENOMIC DNA]</scope>
    <source>
        <strain evidence="1 2">MSMB1301WGS</strain>
    </source>
</reference>
<protein>
    <submittedName>
        <fullName evidence="1">Uncharacterized protein</fullName>
    </submittedName>
</protein>
<accession>A0A105VI47</accession>
<evidence type="ECO:0000313" key="1">
    <source>
        <dbReference type="EMBL" id="KVV48242.1"/>
    </source>
</evidence>
<proteinExistence type="predicted"/>
<keyword evidence="2" id="KW-1185">Reference proteome</keyword>
<gene>
    <name evidence="1" type="ORF">WT27_04935</name>
</gene>
<dbReference type="EMBL" id="LPEQ01000069">
    <property type="protein sequence ID" value="KVV48242.1"/>
    <property type="molecule type" value="Genomic_DNA"/>
</dbReference>
<name>A0A105VI47_9BURK</name>
<dbReference type="AlphaFoldDB" id="A0A105VI47"/>